<dbReference type="InterPro" id="IPR036737">
    <property type="entry name" value="OmpA-like_sf"/>
</dbReference>
<accession>A0A4Q0YFI1</accession>
<evidence type="ECO:0000256" key="1">
    <source>
        <dbReference type="ARBA" id="ARBA00004442"/>
    </source>
</evidence>
<evidence type="ECO:0000256" key="2">
    <source>
        <dbReference type="ARBA" id="ARBA00023136"/>
    </source>
</evidence>
<reference evidence="6 7" key="1">
    <citation type="submission" date="2017-10" db="EMBL/GenBank/DDBJ databases">
        <title>Genomics of the genus Arcobacter.</title>
        <authorList>
            <person name="Perez-Cataluna A."/>
            <person name="Figueras M.J."/>
        </authorList>
    </citation>
    <scope>NUCLEOTIDE SEQUENCE [LARGE SCALE GENOMIC DNA]</scope>
    <source>
        <strain evidence="6 7">CECT 8993</strain>
    </source>
</reference>
<dbReference type="InterPro" id="IPR050330">
    <property type="entry name" value="Bact_OuterMem_StrucFunc"/>
</dbReference>
<dbReference type="PANTHER" id="PTHR30329:SF21">
    <property type="entry name" value="LIPOPROTEIN YIAD-RELATED"/>
    <property type="match status" value="1"/>
</dbReference>
<evidence type="ECO:0000256" key="4">
    <source>
        <dbReference type="PROSITE-ProRule" id="PRU00473"/>
    </source>
</evidence>
<protein>
    <recommendedName>
        <fullName evidence="5">OmpA-like domain-containing protein</fullName>
    </recommendedName>
</protein>
<comment type="caution">
    <text evidence="6">The sequence shown here is derived from an EMBL/GenBank/DDBJ whole genome shotgun (WGS) entry which is preliminary data.</text>
</comment>
<dbReference type="InterPro" id="IPR006665">
    <property type="entry name" value="OmpA-like"/>
</dbReference>
<dbReference type="AlphaFoldDB" id="A0A4Q0YFI1"/>
<dbReference type="InterPro" id="IPR006664">
    <property type="entry name" value="OMP_bac"/>
</dbReference>
<dbReference type="GO" id="GO:0009279">
    <property type="term" value="C:cell outer membrane"/>
    <property type="evidence" value="ECO:0007669"/>
    <property type="project" value="UniProtKB-SubCell"/>
</dbReference>
<evidence type="ECO:0000313" key="6">
    <source>
        <dbReference type="EMBL" id="RXJ69320.1"/>
    </source>
</evidence>
<dbReference type="SUPFAM" id="SSF103088">
    <property type="entry name" value="OmpA-like"/>
    <property type="match status" value="1"/>
</dbReference>
<dbReference type="PRINTS" id="PR01021">
    <property type="entry name" value="OMPADOMAIN"/>
</dbReference>
<dbReference type="PROSITE" id="PS51257">
    <property type="entry name" value="PROKAR_LIPOPROTEIN"/>
    <property type="match status" value="1"/>
</dbReference>
<name>A0A4Q0YFI1_9BACT</name>
<dbReference type="PROSITE" id="PS51123">
    <property type="entry name" value="OMPA_2"/>
    <property type="match status" value="1"/>
</dbReference>
<evidence type="ECO:0000259" key="5">
    <source>
        <dbReference type="PROSITE" id="PS51123"/>
    </source>
</evidence>
<gene>
    <name evidence="6" type="ORF">CRV08_04750</name>
</gene>
<comment type="subcellular location">
    <subcellularLocation>
        <location evidence="1">Cell outer membrane</location>
    </subcellularLocation>
</comment>
<evidence type="ECO:0000313" key="7">
    <source>
        <dbReference type="Proteomes" id="UP000290172"/>
    </source>
</evidence>
<dbReference type="Pfam" id="PF00691">
    <property type="entry name" value="OmpA"/>
    <property type="match status" value="1"/>
</dbReference>
<evidence type="ECO:0000256" key="3">
    <source>
        <dbReference type="ARBA" id="ARBA00023237"/>
    </source>
</evidence>
<dbReference type="CDD" id="cd07185">
    <property type="entry name" value="OmpA_C-like"/>
    <property type="match status" value="1"/>
</dbReference>
<dbReference type="PANTHER" id="PTHR30329">
    <property type="entry name" value="STATOR ELEMENT OF FLAGELLAR MOTOR COMPLEX"/>
    <property type="match status" value="1"/>
</dbReference>
<proteinExistence type="predicted"/>
<keyword evidence="3" id="KW-0998">Cell outer membrane</keyword>
<dbReference type="Proteomes" id="UP000290172">
    <property type="component" value="Unassembled WGS sequence"/>
</dbReference>
<sequence>MNKGYFMRYLFLSFIVLFFAACNNINLLLLPESNGKVGKIEVQKEDGKVVLVDKAYEKVELVKGTSELLSKEEVSRKYANEINALPKMPENYVLYFEWDSSKVVENSRVILNNLIEKLKKEEISYVDVIGYTDTAGDYSYNKILSLKRANAIRDILVKSGFDENKISVFFYGESNPIVKTGDGVPKKINRRVEVTLK</sequence>
<dbReference type="EMBL" id="PDKJ01000003">
    <property type="protein sequence ID" value="RXJ69320.1"/>
    <property type="molecule type" value="Genomic_DNA"/>
</dbReference>
<feature type="domain" description="OmpA-like" evidence="5">
    <location>
        <begin position="83"/>
        <end position="197"/>
    </location>
</feature>
<organism evidence="6 7">
    <name type="scientific">Halarcobacter ebronensis</name>
    <dbReference type="NCBI Taxonomy" id="1462615"/>
    <lineage>
        <taxon>Bacteria</taxon>
        <taxon>Pseudomonadati</taxon>
        <taxon>Campylobacterota</taxon>
        <taxon>Epsilonproteobacteria</taxon>
        <taxon>Campylobacterales</taxon>
        <taxon>Arcobacteraceae</taxon>
        <taxon>Halarcobacter</taxon>
    </lineage>
</organism>
<dbReference type="Gene3D" id="3.30.1330.60">
    <property type="entry name" value="OmpA-like domain"/>
    <property type="match status" value="1"/>
</dbReference>
<keyword evidence="2 4" id="KW-0472">Membrane</keyword>